<protein>
    <submittedName>
        <fullName evidence="1">Uncharacterized protein</fullName>
    </submittedName>
</protein>
<dbReference type="Proteomes" id="UP000318296">
    <property type="component" value="Unassembled WGS sequence"/>
</dbReference>
<comment type="caution">
    <text evidence="1">The sequence shown here is derived from an EMBL/GenBank/DDBJ whole genome shotgun (WGS) entry which is preliminary data.</text>
</comment>
<accession>A0A554LH04</accession>
<name>A0A554LH04_9BACT</name>
<reference evidence="1 2" key="1">
    <citation type="submission" date="2017-07" db="EMBL/GenBank/DDBJ databases">
        <title>Mechanisms for carbon and nitrogen cycling indicate functional differentiation within the Candidate Phyla Radiation.</title>
        <authorList>
            <person name="Danczak R.E."/>
            <person name="Johnston M.D."/>
            <person name="Kenah C."/>
            <person name="Slattery M."/>
            <person name="Wrighton K.C."/>
            <person name="Wilkins M.J."/>
        </authorList>
    </citation>
    <scope>NUCLEOTIDE SEQUENCE [LARGE SCALE GENOMIC DNA]</scope>
    <source>
        <strain evidence="1">Licking1014_96</strain>
    </source>
</reference>
<evidence type="ECO:0000313" key="1">
    <source>
        <dbReference type="EMBL" id="TSC92146.1"/>
    </source>
</evidence>
<sequence>MFHRKSGEFKRRDRRPLVSCWSRFSIIIGMLANKIQPREKSRSSEYRWQKAITYGSVYSLNVCWNADGLNVDNNWNRDNANYNVGAVPRWSPPKLFLFKRPHPSTQHSACFLQFFLQQEIFFSVNSFYLFSQSHQGF</sequence>
<evidence type="ECO:0000313" key="2">
    <source>
        <dbReference type="Proteomes" id="UP000318296"/>
    </source>
</evidence>
<dbReference type="AlphaFoldDB" id="A0A554LH04"/>
<gene>
    <name evidence="1" type="ORF">CEN92_102</name>
</gene>
<dbReference type="EMBL" id="VMGH01000013">
    <property type="protein sequence ID" value="TSC92146.1"/>
    <property type="molecule type" value="Genomic_DNA"/>
</dbReference>
<proteinExistence type="predicted"/>
<organism evidence="1 2">
    <name type="scientific">Candidatus Berkelbacteria bacterium Licking1014_96</name>
    <dbReference type="NCBI Taxonomy" id="2017149"/>
    <lineage>
        <taxon>Bacteria</taxon>
        <taxon>Candidatus Berkelbacteria</taxon>
    </lineage>
</organism>